<dbReference type="GO" id="GO:0030488">
    <property type="term" value="P:tRNA methylation"/>
    <property type="evidence" value="ECO:0007669"/>
    <property type="project" value="TreeGrafter"/>
</dbReference>
<evidence type="ECO:0000256" key="1">
    <source>
        <dbReference type="ARBA" id="ARBA00022603"/>
    </source>
</evidence>
<proteinExistence type="predicted"/>
<feature type="region of interest" description="Disordered" evidence="3">
    <location>
        <begin position="288"/>
        <end position="371"/>
    </location>
</feature>
<evidence type="ECO:0000256" key="2">
    <source>
        <dbReference type="ARBA" id="ARBA00022679"/>
    </source>
</evidence>
<dbReference type="Gene3D" id="3.40.50.150">
    <property type="entry name" value="Vaccinia Virus protein VP39"/>
    <property type="match status" value="1"/>
</dbReference>
<accession>A0A238FNT9</accession>
<dbReference type="GO" id="GO:0002098">
    <property type="term" value="P:tRNA wobble uridine modification"/>
    <property type="evidence" value="ECO:0007669"/>
    <property type="project" value="TreeGrafter"/>
</dbReference>
<dbReference type="GO" id="GO:0005634">
    <property type="term" value="C:nucleus"/>
    <property type="evidence" value="ECO:0007669"/>
    <property type="project" value="TreeGrafter"/>
</dbReference>
<dbReference type="PANTHER" id="PTHR13069:SF21">
    <property type="entry name" value="ALKYLATED DNA REPAIR PROTEIN ALKB HOMOLOG 8"/>
    <property type="match status" value="1"/>
</dbReference>
<dbReference type="GO" id="GO:0000049">
    <property type="term" value="F:tRNA binding"/>
    <property type="evidence" value="ECO:0007669"/>
    <property type="project" value="TreeGrafter"/>
</dbReference>
<keyword evidence="1" id="KW-0489">Methyltransferase</keyword>
<feature type="compositionally biased region" description="Basic and acidic residues" evidence="3">
    <location>
        <begin position="123"/>
        <end position="135"/>
    </location>
</feature>
<gene>
    <name evidence="4" type="ORF">BQ2448_7874</name>
</gene>
<keyword evidence="2" id="KW-0808">Transferase</keyword>
<dbReference type="Proteomes" id="UP000198372">
    <property type="component" value="Unassembled WGS sequence"/>
</dbReference>
<sequence>MAPVAAASVPSSSSISFEARHVHLVYEHIASDFSRTRHSTWPFVQEWLQRLRQGSLVLDAGCGNGKYLGVDSVLSSSDRPGPIPHHIVHKNASSQKGKDVSPTRGSLNDVAPSRSLPVSKESGPAEKPIKARDLDSSLDPTTSTMTQNPKAILSIGLDMSLGLLSIASKDKGHEVVRGDCFDLSCWRTGAFDHAISIATIHHFATEARRIEAVKQLIKAVRPSPFKPKSNTSYPNSPNSSAAHKILIVVWALEQDPSLSGFGSARKKGKVKGGAVRVDRFKERVDGRGVERGEVSEDGHGEGKIGREDERDVFVPWELQRKDKVEGKGRGKGQDRKKGKERQERQDKEEEEESTVTGEEAGPIAKETPAKAKHQTFQRYYHLFKKGELTELVKAATKALGARFEDALNGGEDGEESGGMQGVRIGGEEEEVLWVSMKEERWERENWVGDIEVALRKAPAQRV</sequence>
<dbReference type="SUPFAM" id="SSF53335">
    <property type="entry name" value="S-adenosyl-L-methionine-dependent methyltransferases"/>
    <property type="match status" value="2"/>
</dbReference>
<dbReference type="STRING" id="269621.A0A238FNT9"/>
<evidence type="ECO:0000256" key="3">
    <source>
        <dbReference type="SAM" id="MobiDB-lite"/>
    </source>
</evidence>
<dbReference type="GO" id="GO:0106335">
    <property type="term" value="F:tRNA (5-carboxymethyluridine(34)-5-O)-methyltransferase activity"/>
    <property type="evidence" value="ECO:0007669"/>
    <property type="project" value="TreeGrafter"/>
</dbReference>
<feature type="region of interest" description="Disordered" evidence="3">
    <location>
        <begin position="79"/>
        <end position="145"/>
    </location>
</feature>
<evidence type="ECO:0000313" key="4">
    <source>
        <dbReference type="EMBL" id="SCV74845.1"/>
    </source>
</evidence>
<dbReference type="OrthoDB" id="271595at2759"/>
<name>A0A238FNT9_9BASI</name>
<protein>
    <submittedName>
        <fullName evidence="4">BQ2448_7874 protein</fullName>
    </submittedName>
</protein>
<dbReference type="AlphaFoldDB" id="A0A238FNT9"/>
<keyword evidence="5" id="KW-1185">Reference proteome</keyword>
<dbReference type="EMBL" id="FMSP01000024">
    <property type="protein sequence ID" value="SCV74845.1"/>
    <property type="molecule type" value="Genomic_DNA"/>
</dbReference>
<reference evidence="5" key="1">
    <citation type="submission" date="2016-09" db="EMBL/GenBank/DDBJ databases">
        <authorList>
            <person name="Jeantristanb JTB J.-T."/>
            <person name="Ricardo R."/>
        </authorList>
    </citation>
    <scope>NUCLEOTIDE SEQUENCE [LARGE SCALE GENOMIC DNA]</scope>
</reference>
<dbReference type="GO" id="GO:0005737">
    <property type="term" value="C:cytoplasm"/>
    <property type="evidence" value="ECO:0007669"/>
    <property type="project" value="TreeGrafter"/>
</dbReference>
<dbReference type="InterPro" id="IPR029063">
    <property type="entry name" value="SAM-dependent_MTases_sf"/>
</dbReference>
<dbReference type="InterPro" id="IPR051422">
    <property type="entry name" value="AlkB_tRNA_MeTrf/Diox"/>
</dbReference>
<feature type="compositionally biased region" description="Basic and acidic residues" evidence="3">
    <location>
        <begin position="288"/>
        <end position="347"/>
    </location>
</feature>
<evidence type="ECO:0000313" key="5">
    <source>
        <dbReference type="Proteomes" id="UP000198372"/>
    </source>
</evidence>
<dbReference type="PANTHER" id="PTHR13069">
    <property type="entry name" value="ALKYLATED DNA REPAIR PROTEIN ALKB HOMOLOG 8"/>
    <property type="match status" value="1"/>
</dbReference>
<organism evidence="4 5">
    <name type="scientific">Microbotryum intermedium</name>
    <dbReference type="NCBI Taxonomy" id="269621"/>
    <lineage>
        <taxon>Eukaryota</taxon>
        <taxon>Fungi</taxon>
        <taxon>Dikarya</taxon>
        <taxon>Basidiomycota</taxon>
        <taxon>Pucciniomycotina</taxon>
        <taxon>Microbotryomycetes</taxon>
        <taxon>Microbotryales</taxon>
        <taxon>Microbotryaceae</taxon>
        <taxon>Microbotryum</taxon>
    </lineage>
</organism>